<dbReference type="AlphaFoldDB" id="A0A1L9PTW3"/>
<name>A0A1L9PTW3_ASPVE</name>
<dbReference type="VEuPathDB" id="FungiDB:ASPVEDRAFT_44409"/>
<sequence>MRFSIGLERLATFATIWPGIVGARSIPDSKSYSDDNWDVNPENIITRDVCVLSSSASGIYTAICLQEL</sequence>
<dbReference type="EMBL" id="KV878132">
    <property type="protein sequence ID" value="OJJ04866.1"/>
    <property type="molecule type" value="Genomic_DNA"/>
</dbReference>
<dbReference type="RefSeq" id="XP_040670628.1">
    <property type="nucleotide sequence ID" value="XM_040813042.1"/>
</dbReference>
<dbReference type="GeneID" id="63728553"/>
<evidence type="ECO:0000313" key="2">
    <source>
        <dbReference type="Proteomes" id="UP000184073"/>
    </source>
</evidence>
<protein>
    <submittedName>
        <fullName evidence="1">Uncharacterized protein</fullName>
    </submittedName>
</protein>
<accession>A0A1L9PTW3</accession>
<evidence type="ECO:0000313" key="1">
    <source>
        <dbReference type="EMBL" id="OJJ04866.1"/>
    </source>
</evidence>
<gene>
    <name evidence="1" type="ORF">ASPVEDRAFT_44409</name>
</gene>
<feature type="non-terminal residue" evidence="1">
    <location>
        <position position="68"/>
    </location>
</feature>
<reference evidence="2" key="1">
    <citation type="journal article" date="2017" name="Genome Biol.">
        <title>Comparative genomics reveals high biological diversity and specific adaptations in the industrially and medically important fungal genus Aspergillus.</title>
        <authorList>
            <person name="de Vries R.P."/>
            <person name="Riley R."/>
            <person name="Wiebenga A."/>
            <person name="Aguilar-Osorio G."/>
            <person name="Amillis S."/>
            <person name="Uchima C.A."/>
            <person name="Anderluh G."/>
            <person name="Asadollahi M."/>
            <person name="Askin M."/>
            <person name="Barry K."/>
            <person name="Battaglia E."/>
            <person name="Bayram O."/>
            <person name="Benocci T."/>
            <person name="Braus-Stromeyer S.A."/>
            <person name="Caldana C."/>
            <person name="Canovas D."/>
            <person name="Cerqueira G.C."/>
            <person name="Chen F."/>
            <person name="Chen W."/>
            <person name="Choi C."/>
            <person name="Clum A."/>
            <person name="Dos Santos R.A."/>
            <person name="Damasio A.R."/>
            <person name="Diallinas G."/>
            <person name="Emri T."/>
            <person name="Fekete E."/>
            <person name="Flipphi M."/>
            <person name="Freyberg S."/>
            <person name="Gallo A."/>
            <person name="Gournas C."/>
            <person name="Habgood R."/>
            <person name="Hainaut M."/>
            <person name="Harispe M.L."/>
            <person name="Henrissat B."/>
            <person name="Hilden K.S."/>
            <person name="Hope R."/>
            <person name="Hossain A."/>
            <person name="Karabika E."/>
            <person name="Karaffa L."/>
            <person name="Karanyi Z."/>
            <person name="Krasevec N."/>
            <person name="Kuo A."/>
            <person name="Kusch H."/>
            <person name="LaButti K."/>
            <person name="Lagendijk E.L."/>
            <person name="Lapidus A."/>
            <person name="Levasseur A."/>
            <person name="Lindquist E."/>
            <person name="Lipzen A."/>
            <person name="Logrieco A.F."/>
            <person name="MacCabe A."/>
            <person name="Maekelae M.R."/>
            <person name="Malavazi I."/>
            <person name="Melin P."/>
            <person name="Meyer V."/>
            <person name="Mielnichuk N."/>
            <person name="Miskei M."/>
            <person name="Molnar A.P."/>
            <person name="Mule G."/>
            <person name="Ngan C.Y."/>
            <person name="Orejas M."/>
            <person name="Orosz E."/>
            <person name="Ouedraogo J.P."/>
            <person name="Overkamp K.M."/>
            <person name="Park H.-S."/>
            <person name="Perrone G."/>
            <person name="Piumi F."/>
            <person name="Punt P.J."/>
            <person name="Ram A.F."/>
            <person name="Ramon A."/>
            <person name="Rauscher S."/>
            <person name="Record E."/>
            <person name="Riano-Pachon D.M."/>
            <person name="Robert V."/>
            <person name="Roehrig J."/>
            <person name="Ruller R."/>
            <person name="Salamov A."/>
            <person name="Salih N.S."/>
            <person name="Samson R.A."/>
            <person name="Sandor E."/>
            <person name="Sanguinetti M."/>
            <person name="Schuetze T."/>
            <person name="Sepcic K."/>
            <person name="Shelest E."/>
            <person name="Sherlock G."/>
            <person name="Sophianopoulou V."/>
            <person name="Squina F.M."/>
            <person name="Sun H."/>
            <person name="Susca A."/>
            <person name="Todd R.B."/>
            <person name="Tsang A."/>
            <person name="Unkles S.E."/>
            <person name="van de Wiele N."/>
            <person name="van Rossen-Uffink D."/>
            <person name="Oliveira J.V."/>
            <person name="Vesth T.C."/>
            <person name="Visser J."/>
            <person name="Yu J.-H."/>
            <person name="Zhou M."/>
            <person name="Andersen M.R."/>
            <person name="Archer D.B."/>
            <person name="Baker S.E."/>
            <person name="Benoit I."/>
            <person name="Brakhage A.A."/>
            <person name="Braus G.H."/>
            <person name="Fischer R."/>
            <person name="Frisvad J.C."/>
            <person name="Goldman G.H."/>
            <person name="Houbraken J."/>
            <person name="Oakley B."/>
            <person name="Pocsi I."/>
            <person name="Scazzocchio C."/>
            <person name="Seiboth B."/>
            <person name="vanKuyk P.A."/>
            <person name="Wortman J."/>
            <person name="Dyer P.S."/>
            <person name="Grigoriev I.V."/>
        </authorList>
    </citation>
    <scope>NUCLEOTIDE SEQUENCE [LARGE SCALE GENOMIC DNA]</scope>
    <source>
        <strain evidence="2">CBS 583.65</strain>
    </source>
</reference>
<dbReference type="Proteomes" id="UP000184073">
    <property type="component" value="Unassembled WGS sequence"/>
</dbReference>
<proteinExistence type="predicted"/>
<organism evidence="1 2">
    <name type="scientific">Aspergillus versicolor CBS 583.65</name>
    <dbReference type="NCBI Taxonomy" id="1036611"/>
    <lineage>
        <taxon>Eukaryota</taxon>
        <taxon>Fungi</taxon>
        <taxon>Dikarya</taxon>
        <taxon>Ascomycota</taxon>
        <taxon>Pezizomycotina</taxon>
        <taxon>Eurotiomycetes</taxon>
        <taxon>Eurotiomycetidae</taxon>
        <taxon>Eurotiales</taxon>
        <taxon>Aspergillaceae</taxon>
        <taxon>Aspergillus</taxon>
        <taxon>Aspergillus subgen. Nidulantes</taxon>
    </lineage>
</organism>
<keyword evidence="2" id="KW-1185">Reference proteome</keyword>